<geneLocation type="mitochondrion" evidence="1"/>
<gene>
    <name evidence="1" type="ORF">ABT39_MTgene3736</name>
</gene>
<name>A0A101M1H9_PICGL</name>
<accession>A0A101M1H9</accession>
<reference evidence="1" key="1">
    <citation type="journal article" date="2015" name="Genome Biol. Evol.">
        <title>Organellar Genomes of White Spruce (Picea glauca): Assembly and Annotation.</title>
        <authorList>
            <person name="Jackman S.D."/>
            <person name="Warren R.L."/>
            <person name="Gibb E.A."/>
            <person name="Vandervalk B.P."/>
            <person name="Mohamadi H."/>
            <person name="Chu J."/>
            <person name="Raymond A."/>
            <person name="Pleasance S."/>
            <person name="Coope R."/>
            <person name="Wildung M.R."/>
            <person name="Ritland C.E."/>
            <person name="Bousquet J."/>
            <person name="Jones S.J."/>
            <person name="Bohlmann J."/>
            <person name="Birol I."/>
        </authorList>
    </citation>
    <scope>NUCLEOTIDE SEQUENCE [LARGE SCALE GENOMIC DNA]</scope>
    <source>
        <tissue evidence="1">Flushing bud</tissue>
    </source>
</reference>
<keyword evidence="1" id="KW-0496">Mitochondrion</keyword>
<dbReference type="EMBL" id="LKAM01000003">
    <property type="protein sequence ID" value="KUM49187.1"/>
    <property type="molecule type" value="Genomic_DNA"/>
</dbReference>
<sequence length="68" mass="7654">MNEGGLEEEMSLVSERRLVEREDESPEAALEALGTFGMMNYFEEVTGRKGGKDNRVSMTLKQITLNID</sequence>
<organism evidence="1">
    <name type="scientific">Picea glauca</name>
    <name type="common">White spruce</name>
    <name type="synonym">Pinus glauca</name>
    <dbReference type="NCBI Taxonomy" id="3330"/>
    <lineage>
        <taxon>Eukaryota</taxon>
        <taxon>Viridiplantae</taxon>
        <taxon>Streptophyta</taxon>
        <taxon>Embryophyta</taxon>
        <taxon>Tracheophyta</taxon>
        <taxon>Spermatophyta</taxon>
        <taxon>Pinopsida</taxon>
        <taxon>Pinidae</taxon>
        <taxon>Conifers I</taxon>
        <taxon>Pinales</taxon>
        <taxon>Pinaceae</taxon>
        <taxon>Picea</taxon>
    </lineage>
</organism>
<protein>
    <submittedName>
        <fullName evidence="1">Uncharacterized protein</fullName>
    </submittedName>
</protein>
<evidence type="ECO:0000313" key="1">
    <source>
        <dbReference type="EMBL" id="KUM49187.1"/>
    </source>
</evidence>
<dbReference type="AlphaFoldDB" id="A0A101M1H9"/>
<proteinExistence type="predicted"/>
<comment type="caution">
    <text evidence="1">The sequence shown here is derived from an EMBL/GenBank/DDBJ whole genome shotgun (WGS) entry which is preliminary data.</text>
</comment>